<feature type="signal peptide" evidence="1">
    <location>
        <begin position="1"/>
        <end position="26"/>
    </location>
</feature>
<evidence type="ECO:0008006" key="3">
    <source>
        <dbReference type="Google" id="ProtNLM"/>
    </source>
</evidence>
<sequence length="75" mass="8158">MPCMSLLVGCLCWSVWIVQHVWLSSSNLVESLICCVLYCVVCKGHVGLHLFYSLFGMPGVHGDLGHCKAHTGALP</sequence>
<feature type="chain" id="PRO_5002064063" description="Secreted protein" evidence="1">
    <location>
        <begin position="27"/>
        <end position="75"/>
    </location>
</feature>
<accession>A0A0A9DXM1</accession>
<dbReference type="AlphaFoldDB" id="A0A0A9DXM1"/>
<reference evidence="2" key="1">
    <citation type="submission" date="2014-09" db="EMBL/GenBank/DDBJ databases">
        <authorList>
            <person name="Magalhaes I.L.F."/>
            <person name="Oliveira U."/>
            <person name="Santos F.R."/>
            <person name="Vidigal T.H.D.A."/>
            <person name="Brescovit A.D."/>
            <person name="Santos A.J."/>
        </authorList>
    </citation>
    <scope>NUCLEOTIDE SEQUENCE</scope>
    <source>
        <tissue evidence="2">Shoot tissue taken approximately 20 cm above the soil surface</tissue>
    </source>
</reference>
<evidence type="ECO:0000256" key="1">
    <source>
        <dbReference type="SAM" id="SignalP"/>
    </source>
</evidence>
<proteinExistence type="predicted"/>
<dbReference type="EMBL" id="GBRH01204581">
    <property type="protein sequence ID" value="JAD93314.1"/>
    <property type="molecule type" value="Transcribed_RNA"/>
</dbReference>
<organism evidence="2">
    <name type="scientific">Arundo donax</name>
    <name type="common">Giant reed</name>
    <name type="synonym">Donax arundinaceus</name>
    <dbReference type="NCBI Taxonomy" id="35708"/>
    <lineage>
        <taxon>Eukaryota</taxon>
        <taxon>Viridiplantae</taxon>
        <taxon>Streptophyta</taxon>
        <taxon>Embryophyta</taxon>
        <taxon>Tracheophyta</taxon>
        <taxon>Spermatophyta</taxon>
        <taxon>Magnoliopsida</taxon>
        <taxon>Liliopsida</taxon>
        <taxon>Poales</taxon>
        <taxon>Poaceae</taxon>
        <taxon>PACMAD clade</taxon>
        <taxon>Arundinoideae</taxon>
        <taxon>Arundineae</taxon>
        <taxon>Arundo</taxon>
    </lineage>
</organism>
<reference evidence="2" key="2">
    <citation type="journal article" date="2015" name="Data Brief">
        <title>Shoot transcriptome of the giant reed, Arundo donax.</title>
        <authorList>
            <person name="Barrero R.A."/>
            <person name="Guerrero F.D."/>
            <person name="Moolhuijzen P."/>
            <person name="Goolsby J.A."/>
            <person name="Tidwell J."/>
            <person name="Bellgard S.E."/>
            <person name="Bellgard M.I."/>
        </authorList>
    </citation>
    <scope>NUCLEOTIDE SEQUENCE</scope>
    <source>
        <tissue evidence="2">Shoot tissue taken approximately 20 cm above the soil surface</tissue>
    </source>
</reference>
<protein>
    <recommendedName>
        <fullName evidence="3">Secreted protein</fullName>
    </recommendedName>
</protein>
<evidence type="ECO:0000313" key="2">
    <source>
        <dbReference type="EMBL" id="JAD93314.1"/>
    </source>
</evidence>
<name>A0A0A9DXM1_ARUDO</name>
<keyword evidence="1" id="KW-0732">Signal</keyword>